<dbReference type="Pfam" id="PF14726">
    <property type="entry name" value="RTTN_N"/>
    <property type="match status" value="1"/>
</dbReference>
<organism evidence="3 4">
    <name type="scientific">Anaeromyces robustus</name>
    <dbReference type="NCBI Taxonomy" id="1754192"/>
    <lineage>
        <taxon>Eukaryota</taxon>
        <taxon>Fungi</taxon>
        <taxon>Fungi incertae sedis</taxon>
        <taxon>Chytridiomycota</taxon>
        <taxon>Chytridiomycota incertae sedis</taxon>
        <taxon>Neocallimastigomycetes</taxon>
        <taxon>Neocallimastigales</taxon>
        <taxon>Neocallimastigaceae</taxon>
        <taxon>Anaeromyces</taxon>
    </lineage>
</organism>
<protein>
    <recommendedName>
        <fullName evidence="2">Rotatin N-terminal domain-containing protein</fullName>
    </recommendedName>
</protein>
<dbReference type="GO" id="GO:0044782">
    <property type="term" value="P:cilium organization"/>
    <property type="evidence" value="ECO:0007669"/>
    <property type="project" value="InterPro"/>
</dbReference>
<comment type="caution">
    <text evidence="3">The sequence shown here is derived from an EMBL/GenBank/DDBJ whole genome shotgun (WGS) entry which is preliminary data.</text>
</comment>
<dbReference type="SUPFAM" id="SSF48371">
    <property type="entry name" value="ARM repeat"/>
    <property type="match status" value="1"/>
</dbReference>
<dbReference type="InterPro" id="IPR030791">
    <property type="entry name" value="Rotatin"/>
</dbReference>
<sequence length="2011" mass="237872">MDKISVIIKKLGNPLWEIRYRSFNTLRLKLSRGLIQLGDLYLETELYKNLLSMIVNDNIYNDEELAFSILSLFIELLQNSQACSIVIEQGGVQVFRKQRSIVSSQYYLYIDTIINTLLDIDTPEKDNLFQSIQRKYYTNYNFNKKINESNKIGEQFNRVEELRTILYSNINNKTSNISNDIQIKSNNHIYKKDIPSKYTKKSTDYEINIPSKSNSINNDKTNIINNIPKYSQQTQKTKNTLNNAYPTPLIIPNSIVTYNSIILNESDHSIINGFSSMLSNLIIQEEEENVFYYLLNTFGSHIYLQRSQLFRAIIGGLDPRSISRFEQSLKYLDILTIEWTKEFKIKIDSFDIDDQYLLKNLITNNNQSTINYDKIKNNINNFNKTVNNSDYYDDYSISIFYACHEIFSILVPFMRFKDYIDQLITIIYKIIPYLSFYIELVVNSSTNKDKNLQFENTLMYYIYLILEIIGYYTEDDEYYINQWNELLNKELNCEHDSVSEINKSKHSYNNMNNDSFNNNANFLEINKLSLENENQMENESAFTEVIYNREILIKLILDILCNLVNVFKFDKYSITFWNIINNIINLPYPHGIPSTLVNAFFNSNEVDDNDLNLLILFIKHPQTWVRKQILFELVQLEKKSFNFNLFNNSSKFNNLHSSLIKNFDVLINIINYGLQDNDIQINHLTKLFIKYFINSDKGNPILYNLILWLQLYDDNDILQLAMCAFNKIKDNCTFNKQIILWLRMLYSKDEKVRQEVLLIISKIFNEINELLNNQPLSYNIFYYTNSEINALENELIQNEENVYKKTEITDALLKTQILKTKALIKDKDNLKSNIEELLNLIINMKKENVKIKDDILKEINIFIVDIIVENSEILFNDDIIAKYFLQIFFIIVQYQNKEDQSFINSIDNKINNQFIKNLIILSFHPKRTLSYIIAKIFSYILFKADDYQLYFNIQDKNVFLNESLKNKICINNNLFPFQVINKFNIYNKNAKGVNIFNYRNNENLMNSSIQNIWKILLNYRDNILYRNNIVLSGNIFKYYNELNLKNLYKSKNHEQFFGNLKTIYKRCYCTQDFEFLPKDNILNVLKKFLSVPPATSQDAELLGAVLLFLSKFYMNNMNMSEWNSYINNYVHNTIYDIYRVCCDIIGNKENHINDIENNKYIDDESKEIDEICATSLLSNILTFIQSYLYNLSVNHSPILLHSNGSLSFNKYINITIQYIIKLCQKYSKFTEIFNQQLYWGLCCLLEFFLLPNLISNISVDNINLLIKVLVGKCREIQINNIEQDVQKIYYLLFENLRLISYYLLDIHISMKYEVNWEKYWLNENGYLLWLVTGMKSENHKIQSLSYGILANIIPYKGSYKYICLQAPQFIDLSFELLIDNTSNKLLKKELLSVINNFLVSFNDKIYKNYSYNTNGIEDSNIDINNNINESESTDGFIDEEQQKQLEILFIKSGFFSQLKFLLINHDNCLAYKISLIELLLNIAQKFKDVLLETIIDQELWEDLFNYLKFPVFESQKDKNETTDYFLSYKIQYYYNNNSDNIYLLVYTTLKLLLILIYDNYELEYNLTVNTSFVSHLQNIFVYINAYLCGFSTEIKNSYIKTKKNELSDIKKLDKFQCQVIRLSCLLLGDSIQQCIKNSQKTVFIKKSYLSSITQVSLVNVICEMIVYQNGIENKKSATYLLARLLSYYYESNSSETQELSDLLNSDIKHHYGCIMGFYLCREIYSQLINNHLDMNNVYKESLNVSLNLLLMHCQSSKKYIIEDNICYKLFNKIRKLREEIIYQLNINMLLIEFLLSKKLFYNIIYEVLIFEKNFIANYPLAKKSLFESQRNLSNEYENSVVSLISNLLNKDDLKIEIFELRMIHLLLDIVTIKKKSIQYKSLMTLCNLSNYKENKAFFLANDSYIKNLLPIFKTKNLQNIYAVTLLFWIILYNNQKAHAFFKKTKISDEIQDLYSMLCIEYPYITNPKIINTIKNEGLKENQKYLSEILKNIFVLLKLLDKKEISERIIRF</sequence>
<dbReference type="PANTHER" id="PTHR31691">
    <property type="entry name" value="ROTATIN"/>
    <property type="match status" value="1"/>
</dbReference>
<dbReference type="EMBL" id="MCFG01000200">
    <property type="protein sequence ID" value="ORX78713.1"/>
    <property type="molecule type" value="Genomic_DNA"/>
</dbReference>
<feature type="domain" description="Rotatin N-terminal" evidence="2">
    <location>
        <begin position="17"/>
        <end position="117"/>
    </location>
</feature>
<name>A0A1Y1WYY5_9FUNG</name>
<evidence type="ECO:0000313" key="3">
    <source>
        <dbReference type="EMBL" id="ORX78713.1"/>
    </source>
</evidence>
<keyword evidence="1" id="KW-0175">Coiled coil</keyword>
<dbReference type="GO" id="GO:0036064">
    <property type="term" value="C:ciliary basal body"/>
    <property type="evidence" value="ECO:0007669"/>
    <property type="project" value="InterPro"/>
</dbReference>
<dbReference type="STRING" id="1754192.A0A1Y1WYY5"/>
<proteinExistence type="predicted"/>
<dbReference type="InterPro" id="IPR016024">
    <property type="entry name" value="ARM-type_fold"/>
</dbReference>
<evidence type="ECO:0000259" key="2">
    <source>
        <dbReference type="Pfam" id="PF14726"/>
    </source>
</evidence>
<dbReference type="OrthoDB" id="428850at2759"/>
<reference evidence="3 4" key="1">
    <citation type="submission" date="2016-08" db="EMBL/GenBank/DDBJ databases">
        <title>A Parts List for Fungal Cellulosomes Revealed by Comparative Genomics.</title>
        <authorList>
            <consortium name="DOE Joint Genome Institute"/>
            <person name="Haitjema C.H."/>
            <person name="Gilmore S.P."/>
            <person name="Henske J.K."/>
            <person name="Solomon K.V."/>
            <person name="De Groot R."/>
            <person name="Kuo A."/>
            <person name="Mondo S.J."/>
            <person name="Salamov A.A."/>
            <person name="Labutti K."/>
            <person name="Zhao Z."/>
            <person name="Chiniquy J."/>
            <person name="Barry K."/>
            <person name="Brewer H.M."/>
            <person name="Purvine S.O."/>
            <person name="Wright A.T."/>
            <person name="Boxma B."/>
            <person name="Van Alen T."/>
            <person name="Hackstein J.H."/>
            <person name="Baker S.E."/>
            <person name="Grigoriev I.V."/>
            <person name="O'Malley M.A."/>
        </authorList>
    </citation>
    <scope>NUCLEOTIDE SEQUENCE [LARGE SCALE GENOMIC DNA]</scope>
    <source>
        <strain evidence="3 4">S4</strain>
    </source>
</reference>
<dbReference type="InterPro" id="IPR029249">
    <property type="entry name" value="Rotatin_N"/>
</dbReference>
<dbReference type="PANTHER" id="PTHR31691:SF1">
    <property type="entry name" value="ROTATIN"/>
    <property type="match status" value="1"/>
</dbReference>
<keyword evidence="4" id="KW-1185">Reference proteome</keyword>
<gene>
    <name evidence="3" type="ORF">BCR32DRAFT_269923</name>
</gene>
<feature type="coiled-coil region" evidence="1">
    <location>
        <begin position="820"/>
        <end position="854"/>
    </location>
</feature>
<dbReference type="Proteomes" id="UP000193944">
    <property type="component" value="Unassembled WGS sequence"/>
</dbReference>
<accession>A0A1Y1WYY5</accession>
<evidence type="ECO:0000256" key="1">
    <source>
        <dbReference type="SAM" id="Coils"/>
    </source>
</evidence>
<evidence type="ECO:0000313" key="4">
    <source>
        <dbReference type="Proteomes" id="UP000193944"/>
    </source>
</evidence>
<reference evidence="3 4" key="2">
    <citation type="submission" date="2016-08" db="EMBL/GenBank/DDBJ databases">
        <title>Pervasive Adenine N6-methylation of Active Genes in Fungi.</title>
        <authorList>
            <consortium name="DOE Joint Genome Institute"/>
            <person name="Mondo S.J."/>
            <person name="Dannebaum R.O."/>
            <person name="Kuo R.C."/>
            <person name="Labutti K."/>
            <person name="Haridas S."/>
            <person name="Kuo A."/>
            <person name="Salamov A."/>
            <person name="Ahrendt S.R."/>
            <person name="Lipzen A."/>
            <person name="Sullivan W."/>
            <person name="Andreopoulos W.B."/>
            <person name="Clum A."/>
            <person name="Lindquist E."/>
            <person name="Daum C."/>
            <person name="Ramamoorthy G.K."/>
            <person name="Gryganskyi A."/>
            <person name="Culley D."/>
            <person name="Magnuson J.K."/>
            <person name="James T.Y."/>
            <person name="O'Malley M.A."/>
            <person name="Stajich J.E."/>
            <person name="Spatafora J.W."/>
            <person name="Visel A."/>
            <person name="Grigoriev I.V."/>
        </authorList>
    </citation>
    <scope>NUCLEOTIDE SEQUENCE [LARGE SCALE GENOMIC DNA]</scope>
    <source>
        <strain evidence="3 4">S4</strain>
    </source>
</reference>